<dbReference type="Gene3D" id="1.10.10.10">
    <property type="entry name" value="Winged helix-like DNA-binding domain superfamily/Winged helix DNA-binding domain"/>
    <property type="match status" value="1"/>
</dbReference>
<keyword evidence="2" id="KW-0689">Ribosomal protein</keyword>
<evidence type="ECO:0000256" key="1">
    <source>
        <dbReference type="ARBA" id="ARBA00009106"/>
    </source>
</evidence>
<comment type="caution">
    <text evidence="5">The sequence shown here is derived from an EMBL/GenBank/DDBJ whole genome shotgun (WGS) entry which is preliminary data.</text>
</comment>
<keyword evidence="6" id="KW-1185">Reference proteome</keyword>
<dbReference type="InterPro" id="IPR004320">
    <property type="entry name" value="BPS1_pln"/>
</dbReference>
<evidence type="ECO:0000313" key="5">
    <source>
        <dbReference type="EMBL" id="KAL2328977.1"/>
    </source>
</evidence>
<dbReference type="EMBL" id="JBGMDY010000007">
    <property type="protein sequence ID" value="KAL2328977.1"/>
    <property type="molecule type" value="Genomic_DNA"/>
</dbReference>
<dbReference type="AlphaFoldDB" id="A0ABD1LZL4"/>
<feature type="region of interest" description="Disordered" evidence="4">
    <location>
        <begin position="1"/>
        <end position="34"/>
    </location>
</feature>
<comment type="similarity">
    <text evidence="1">Belongs to the eukaryotic ribosomal protein eS25 family.</text>
</comment>
<dbReference type="GO" id="GO:0005840">
    <property type="term" value="C:ribosome"/>
    <property type="evidence" value="ECO:0007669"/>
    <property type="project" value="UniProtKB-KW"/>
</dbReference>
<sequence>MAPKKDKAPPPSSKPAKSGGGKQKKKKWSKGKQKEKVNNMVLFDQGTYDKLLSEAPKYKLITPSILSDRLRSVVYFVGSAIPFFQWLRYAHFFSFDFSLLINGSLARKAIRELMARGSIRMIHITAEHAELFQLKLWSPCFLAWDASDALLIKCLALTHNVWQIPELNIGNELEPCVPSAPHPLISLHDGHLNRLKASEVTYSLLISSKLNGGFEAAFKVEGGKYLSPRKKAKKTIQKSLGKLKGFKKGLILTSSNTNNETLPLVSKFKEAEAVTLVQLETLLSFISGSRGKPKDRRWLIISKLMQPNRVVHCDSDKSNTNEFEVGRALQSLFHKTCSNVSVESFQNHMENLELCFQGVEAGIERLEQQLIRTRVSLVNIIIH</sequence>
<protein>
    <recommendedName>
        <fullName evidence="7">40S ribosomal protein S25</fullName>
    </recommendedName>
</protein>
<keyword evidence="3" id="KW-0687">Ribonucleoprotein</keyword>
<evidence type="ECO:0000313" key="6">
    <source>
        <dbReference type="Proteomes" id="UP001603857"/>
    </source>
</evidence>
<reference evidence="5 6" key="1">
    <citation type="submission" date="2024-08" db="EMBL/GenBank/DDBJ databases">
        <title>Insights into the chromosomal genome structure of Flemingia macrophylla.</title>
        <authorList>
            <person name="Ding Y."/>
            <person name="Zhao Y."/>
            <person name="Bi W."/>
            <person name="Wu M."/>
            <person name="Zhao G."/>
            <person name="Gong Y."/>
            <person name="Li W."/>
            <person name="Zhang P."/>
        </authorList>
    </citation>
    <scope>NUCLEOTIDE SEQUENCE [LARGE SCALE GENOMIC DNA]</scope>
    <source>
        <strain evidence="5">DYQJB</strain>
        <tissue evidence="5">Leaf</tissue>
    </source>
</reference>
<evidence type="ECO:0000256" key="3">
    <source>
        <dbReference type="ARBA" id="ARBA00023274"/>
    </source>
</evidence>
<feature type="compositionally biased region" description="Basic residues" evidence="4">
    <location>
        <begin position="22"/>
        <end position="31"/>
    </location>
</feature>
<dbReference type="InterPro" id="IPR036388">
    <property type="entry name" value="WH-like_DNA-bd_sf"/>
</dbReference>
<accession>A0ABD1LZL4</accession>
<name>A0ABD1LZL4_9FABA</name>
<organism evidence="5 6">
    <name type="scientific">Flemingia macrophylla</name>
    <dbReference type="NCBI Taxonomy" id="520843"/>
    <lineage>
        <taxon>Eukaryota</taxon>
        <taxon>Viridiplantae</taxon>
        <taxon>Streptophyta</taxon>
        <taxon>Embryophyta</taxon>
        <taxon>Tracheophyta</taxon>
        <taxon>Spermatophyta</taxon>
        <taxon>Magnoliopsida</taxon>
        <taxon>eudicotyledons</taxon>
        <taxon>Gunneridae</taxon>
        <taxon>Pentapetalae</taxon>
        <taxon>rosids</taxon>
        <taxon>fabids</taxon>
        <taxon>Fabales</taxon>
        <taxon>Fabaceae</taxon>
        <taxon>Papilionoideae</taxon>
        <taxon>50 kb inversion clade</taxon>
        <taxon>NPAAA clade</taxon>
        <taxon>indigoferoid/millettioid clade</taxon>
        <taxon>Phaseoleae</taxon>
        <taxon>Flemingia</taxon>
    </lineage>
</organism>
<evidence type="ECO:0000256" key="4">
    <source>
        <dbReference type="SAM" id="MobiDB-lite"/>
    </source>
</evidence>
<dbReference type="GO" id="GO:1990904">
    <property type="term" value="C:ribonucleoprotein complex"/>
    <property type="evidence" value="ECO:0007669"/>
    <property type="project" value="UniProtKB-KW"/>
</dbReference>
<dbReference type="Proteomes" id="UP001603857">
    <property type="component" value="Unassembled WGS sequence"/>
</dbReference>
<dbReference type="Pfam" id="PF03087">
    <property type="entry name" value="BPS1"/>
    <property type="match status" value="1"/>
</dbReference>
<evidence type="ECO:0000256" key="2">
    <source>
        <dbReference type="ARBA" id="ARBA00022980"/>
    </source>
</evidence>
<dbReference type="Pfam" id="PF03297">
    <property type="entry name" value="Ribosomal_S25"/>
    <property type="match status" value="1"/>
</dbReference>
<evidence type="ECO:0008006" key="7">
    <source>
        <dbReference type="Google" id="ProtNLM"/>
    </source>
</evidence>
<dbReference type="InterPro" id="IPR004977">
    <property type="entry name" value="Ribosomal_eS25"/>
</dbReference>
<dbReference type="PANTHER" id="PTHR12850">
    <property type="entry name" value="40S RIBOSOMAL PROTEIN S25"/>
    <property type="match status" value="1"/>
</dbReference>
<proteinExistence type="inferred from homology"/>
<dbReference type="Gene3D" id="3.30.63.20">
    <property type="match status" value="1"/>
</dbReference>
<gene>
    <name evidence="5" type="ORF">Fmac_022404</name>
</gene>